<protein>
    <recommendedName>
        <fullName evidence="14">G-protein coupled receptors family 1 profile domain-containing protein</fullName>
    </recommendedName>
</protein>
<comment type="similarity">
    <text evidence="11">Belongs to the G-protein coupled receptor 1 family.</text>
</comment>
<feature type="transmembrane region" description="Helical" evidence="13">
    <location>
        <begin position="85"/>
        <end position="107"/>
    </location>
</feature>
<evidence type="ECO:0000313" key="16">
    <source>
        <dbReference type="Proteomes" id="UP001219934"/>
    </source>
</evidence>
<keyword evidence="3 11" id="KW-0812">Transmembrane</keyword>
<evidence type="ECO:0000256" key="1">
    <source>
        <dbReference type="ARBA" id="ARBA00004141"/>
    </source>
</evidence>
<dbReference type="Pfam" id="PF00001">
    <property type="entry name" value="7tm_1"/>
    <property type="match status" value="1"/>
</dbReference>
<evidence type="ECO:0000256" key="3">
    <source>
        <dbReference type="ARBA" id="ARBA00022692"/>
    </source>
</evidence>
<dbReference type="EMBL" id="JAPTMU010000015">
    <property type="protein sequence ID" value="KAJ4930803.1"/>
    <property type="molecule type" value="Genomic_DNA"/>
</dbReference>
<keyword evidence="2" id="KW-0145">Chemotaxis</keyword>
<dbReference type="FunFam" id="1.20.1070.10:FF:000034">
    <property type="entry name" value="G-protein coupled receptor 1"/>
    <property type="match status" value="1"/>
</dbReference>
<dbReference type="InterPro" id="IPR000826">
    <property type="entry name" value="Formyl_rcpt-rel"/>
</dbReference>
<evidence type="ECO:0000256" key="4">
    <source>
        <dbReference type="ARBA" id="ARBA00022989"/>
    </source>
</evidence>
<name>A0AAD6FEC6_9TELE</name>
<dbReference type="PROSITE" id="PS50262">
    <property type="entry name" value="G_PROTEIN_RECEP_F1_2"/>
    <property type="match status" value="1"/>
</dbReference>
<evidence type="ECO:0000313" key="15">
    <source>
        <dbReference type="EMBL" id="KAJ4930803.1"/>
    </source>
</evidence>
<feature type="transmembrane region" description="Helical" evidence="13">
    <location>
        <begin position="165"/>
        <end position="184"/>
    </location>
</feature>
<dbReference type="GO" id="GO:0004875">
    <property type="term" value="F:complement receptor activity"/>
    <property type="evidence" value="ECO:0007669"/>
    <property type="project" value="TreeGrafter"/>
</dbReference>
<evidence type="ECO:0000256" key="7">
    <source>
        <dbReference type="ARBA" id="ARBA00023157"/>
    </source>
</evidence>
<dbReference type="PANTHER" id="PTHR24225:SF68">
    <property type="entry name" value="C3A ANAPHYLATOXIN CHEMOTACTIC RECEPTOR-LIKE-RELATED"/>
    <property type="match status" value="1"/>
</dbReference>
<dbReference type="InterPro" id="IPR000276">
    <property type="entry name" value="GPCR_Rhodpsn"/>
</dbReference>
<dbReference type="InterPro" id="IPR017452">
    <property type="entry name" value="GPCR_Rhodpsn_7TM"/>
</dbReference>
<evidence type="ECO:0000256" key="10">
    <source>
        <dbReference type="ARBA" id="ARBA00025736"/>
    </source>
</evidence>
<keyword evidence="9 11" id="KW-0807">Transducer</keyword>
<dbReference type="AlphaFoldDB" id="A0AAD6FEC6"/>
<comment type="similarity">
    <text evidence="10">Belongs to the chemokine-like receptor (CMKLR) family.</text>
</comment>
<dbReference type="PRINTS" id="PR00237">
    <property type="entry name" value="GPCRRHODOPSN"/>
</dbReference>
<dbReference type="Gene3D" id="1.20.1070.10">
    <property type="entry name" value="Rhodopsin 7-helix transmembrane proteins"/>
    <property type="match status" value="1"/>
</dbReference>
<dbReference type="Proteomes" id="UP001219934">
    <property type="component" value="Unassembled WGS sequence"/>
</dbReference>
<keyword evidence="6 13" id="KW-0472">Membrane</keyword>
<keyword evidence="5 11" id="KW-0297">G-protein coupled receptor</keyword>
<feature type="transmembrane region" description="Helical" evidence="13">
    <location>
        <begin position="227"/>
        <end position="248"/>
    </location>
</feature>
<evidence type="ECO:0000256" key="8">
    <source>
        <dbReference type="ARBA" id="ARBA00023170"/>
    </source>
</evidence>
<keyword evidence="7" id="KW-1015">Disulfide bond</keyword>
<keyword evidence="8 11" id="KW-0675">Receptor</keyword>
<evidence type="ECO:0000256" key="11">
    <source>
        <dbReference type="RuleBase" id="RU000688"/>
    </source>
</evidence>
<evidence type="ECO:0000256" key="2">
    <source>
        <dbReference type="ARBA" id="ARBA00022500"/>
    </source>
</evidence>
<feature type="transmembrane region" description="Helical" evidence="13">
    <location>
        <begin position="268"/>
        <end position="289"/>
    </location>
</feature>
<accession>A0AAD6FEC6</accession>
<evidence type="ECO:0000256" key="9">
    <source>
        <dbReference type="ARBA" id="ARBA00023224"/>
    </source>
</evidence>
<comment type="caution">
    <text evidence="15">The sequence shown here is derived from an EMBL/GenBank/DDBJ whole genome shotgun (WGS) entry which is preliminary data.</text>
</comment>
<evidence type="ECO:0000256" key="6">
    <source>
        <dbReference type="ARBA" id="ARBA00023136"/>
    </source>
</evidence>
<dbReference type="GO" id="GO:0006954">
    <property type="term" value="P:inflammatory response"/>
    <property type="evidence" value="ECO:0007669"/>
    <property type="project" value="TreeGrafter"/>
</dbReference>
<keyword evidence="16" id="KW-1185">Reference proteome</keyword>
<comment type="subcellular location">
    <subcellularLocation>
        <location evidence="1">Membrane</location>
        <topology evidence="1">Multi-pass membrane protein</topology>
    </subcellularLocation>
</comment>
<evidence type="ECO:0000256" key="5">
    <source>
        <dbReference type="ARBA" id="ARBA00023040"/>
    </source>
</evidence>
<dbReference type="PANTHER" id="PTHR24225">
    <property type="entry name" value="CHEMOTACTIC RECEPTOR"/>
    <property type="match status" value="1"/>
</dbReference>
<dbReference type="PRINTS" id="PR00526">
    <property type="entry name" value="FMETLEUPHER"/>
</dbReference>
<dbReference type="CDD" id="cd15116">
    <property type="entry name" value="7tmA_CMKLR1"/>
    <property type="match status" value="1"/>
</dbReference>
<keyword evidence="4 13" id="KW-1133">Transmembrane helix</keyword>
<dbReference type="PROSITE" id="PS00237">
    <property type="entry name" value="G_PROTEIN_RECEP_F1_1"/>
    <property type="match status" value="1"/>
</dbReference>
<dbReference type="GO" id="GO:0007200">
    <property type="term" value="P:phospholipase C-activating G protein-coupled receptor signaling pathway"/>
    <property type="evidence" value="ECO:0007669"/>
    <property type="project" value="TreeGrafter"/>
</dbReference>
<dbReference type="SUPFAM" id="SSF81321">
    <property type="entry name" value="Family A G protein-coupled receptor-like"/>
    <property type="match status" value="1"/>
</dbReference>
<sequence>MENFKEGFNATMEMTATPSYNINTTDVSENNGSVFTDKYADLRESLNTMSLVIYCLTFVLGVLGNGVVIWVTVFKMKKTVTTVWFLNLAIADFLFTVRLPLSVVYIAMNFHWPFGKFMCKLNRTISFLNIFASVYILMVISVDRCVSVVWPIWAQNHRSVRKASCVSLGVWVLALTLSAPYFVFRDTAPSYFYQDIINCFDNYALSDDYVTESVNQLRLFRHQAMTITQLLLGFVVPFTVIVSCYALIIHRLRRNRTLASQSSRPFKIIAAVITTFFLCWAPFHIMALIELVNFSQRSETLGYVITIGVPIATNLAFLNSCLNPLLYVFMGQDFKVCKSILAVLETAFQEEVSGSHSDTQSGDTRQSGLSTEV</sequence>
<evidence type="ECO:0000256" key="13">
    <source>
        <dbReference type="SAM" id="Phobius"/>
    </source>
</evidence>
<organism evidence="15 16">
    <name type="scientific">Pogonophryne albipinna</name>
    <dbReference type="NCBI Taxonomy" id="1090488"/>
    <lineage>
        <taxon>Eukaryota</taxon>
        <taxon>Metazoa</taxon>
        <taxon>Chordata</taxon>
        <taxon>Craniata</taxon>
        <taxon>Vertebrata</taxon>
        <taxon>Euteleostomi</taxon>
        <taxon>Actinopterygii</taxon>
        <taxon>Neopterygii</taxon>
        <taxon>Teleostei</taxon>
        <taxon>Neoteleostei</taxon>
        <taxon>Acanthomorphata</taxon>
        <taxon>Eupercaria</taxon>
        <taxon>Perciformes</taxon>
        <taxon>Notothenioidei</taxon>
        <taxon>Pogonophryne</taxon>
    </lineage>
</organism>
<dbReference type="GO" id="GO:0006935">
    <property type="term" value="P:chemotaxis"/>
    <property type="evidence" value="ECO:0007669"/>
    <property type="project" value="UniProtKB-KW"/>
</dbReference>
<evidence type="ECO:0000256" key="12">
    <source>
        <dbReference type="SAM" id="MobiDB-lite"/>
    </source>
</evidence>
<dbReference type="GO" id="GO:0007204">
    <property type="term" value="P:positive regulation of cytosolic calcium ion concentration"/>
    <property type="evidence" value="ECO:0007669"/>
    <property type="project" value="TreeGrafter"/>
</dbReference>
<gene>
    <name evidence="15" type="ORF">JOQ06_025110</name>
</gene>
<evidence type="ECO:0000259" key="14">
    <source>
        <dbReference type="PROSITE" id="PS50262"/>
    </source>
</evidence>
<feature type="transmembrane region" description="Helical" evidence="13">
    <location>
        <begin position="127"/>
        <end position="153"/>
    </location>
</feature>
<feature type="domain" description="G-protein coupled receptors family 1 profile" evidence="14">
    <location>
        <begin position="64"/>
        <end position="327"/>
    </location>
</feature>
<reference evidence="15" key="1">
    <citation type="submission" date="2022-11" db="EMBL/GenBank/DDBJ databases">
        <title>Chromosome-level genome of Pogonophryne albipinna.</title>
        <authorList>
            <person name="Jo E."/>
        </authorList>
    </citation>
    <scope>NUCLEOTIDE SEQUENCE</scope>
    <source>
        <strain evidence="15">SGF0006</strain>
        <tissue evidence="15">Muscle</tissue>
    </source>
</reference>
<feature type="transmembrane region" description="Helical" evidence="13">
    <location>
        <begin position="301"/>
        <end position="329"/>
    </location>
</feature>
<feature type="transmembrane region" description="Helical" evidence="13">
    <location>
        <begin position="51"/>
        <end position="73"/>
    </location>
</feature>
<proteinExistence type="inferred from homology"/>
<feature type="region of interest" description="Disordered" evidence="12">
    <location>
        <begin position="354"/>
        <end position="373"/>
    </location>
</feature>
<dbReference type="GO" id="GO:0005886">
    <property type="term" value="C:plasma membrane"/>
    <property type="evidence" value="ECO:0007669"/>
    <property type="project" value="TreeGrafter"/>
</dbReference>
<dbReference type="GO" id="GO:0004930">
    <property type="term" value="F:G protein-coupled receptor activity"/>
    <property type="evidence" value="ECO:0007669"/>
    <property type="project" value="UniProtKB-KW"/>
</dbReference>